<gene>
    <name evidence="2" type="ORF">E0W69_019555</name>
</gene>
<protein>
    <submittedName>
        <fullName evidence="2">OmpH family outer membrane protein</fullName>
    </submittedName>
</protein>
<dbReference type="KEGG" id="arac:E0W69_019555"/>
<accession>A0A5P2G4K3</accession>
<name>A0A5P2G4K3_9BACT</name>
<dbReference type="Proteomes" id="UP000292424">
    <property type="component" value="Chromosome"/>
</dbReference>
<dbReference type="RefSeq" id="WP_131331740.1">
    <property type="nucleotide sequence ID" value="NZ_CP044016.1"/>
</dbReference>
<proteinExistence type="predicted"/>
<reference evidence="2 3" key="1">
    <citation type="submission" date="2019-09" db="EMBL/GenBank/DDBJ databases">
        <title>Complete genome sequence of Arachidicoccus sp. B3-10 isolated from apple orchard soil.</title>
        <authorList>
            <person name="Kim H.S."/>
            <person name="Han K.-I."/>
            <person name="Suh M.K."/>
            <person name="Lee K.C."/>
            <person name="Eom M.K."/>
            <person name="Kim J.-S."/>
            <person name="Kang S.W."/>
            <person name="Sin Y."/>
            <person name="Lee J.-S."/>
        </authorList>
    </citation>
    <scope>NUCLEOTIDE SEQUENCE [LARGE SCALE GENOMIC DNA]</scope>
    <source>
        <strain evidence="2 3">B3-10</strain>
    </source>
</reference>
<feature type="signal peptide" evidence="1">
    <location>
        <begin position="1"/>
        <end position="23"/>
    </location>
</feature>
<dbReference type="Pfam" id="PF03938">
    <property type="entry name" value="OmpH"/>
    <property type="match status" value="1"/>
</dbReference>
<dbReference type="Gene3D" id="3.30.910.20">
    <property type="entry name" value="Skp domain"/>
    <property type="match status" value="1"/>
</dbReference>
<dbReference type="GO" id="GO:0051082">
    <property type="term" value="F:unfolded protein binding"/>
    <property type="evidence" value="ECO:0007669"/>
    <property type="project" value="InterPro"/>
</dbReference>
<evidence type="ECO:0000313" key="3">
    <source>
        <dbReference type="Proteomes" id="UP000292424"/>
    </source>
</evidence>
<dbReference type="OrthoDB" id="665329at2"/>
<dbReference type="InterPro" id="IPR024930">
    <property type="entry name" value="Skp_dom_sf"/>
</dbReference>
<organism evidence="2 3">
    <name type="scientific">Rhizosphaericola mali</name>
    <dbReference type="NCBI Taxonomy" id="2545455"/>
    <lineage>
        <taxon>Bacteria</taxon>
        <taxon>Pseudomonadati</taxon>
        <taxon>Bacteroidota</taxon>
        <taxon>Chitinophagia</taxon>
        <taxon>Chitinophagales</taxon>
        <taxon>Chitinophagaceae</taxon>
        <taxon>Rhizosphaericola</taxon>
    </lineage>
</organism>
<dbReference type="EMBL" id="CP044016">
    <property type="protein sequence ID" value="QES90756.1"/>
    <property type="molecule type" value="Genomic_DNA"/>
</dbReference>
<dbReference type="SUPFAM" id="SSF111384">
    <property type="entry name" value="OmpH-like"/>
    <property type="match status" value="1"/>
</dbReference>
<sequence length="190" mass="20934">MKKVLVGIIALFAFTMVALQSNAQTTPALKIGIFNSEEMMQNLPEYRTVDSLLQIYQRDSIGGQYEVLQSEYVRLDSTLKADTIAKRPKAIMDHNNEAKQQIASQLMNWQSISQQASQAKYVQLARPLFAKVQKSLDKVCAAQHINLVLKSDALDMGFNPVAPVVNLFLLVAKDLGLPTNETPAAGGAKK</sequence>
<keyword evidence="3" id="KW-1185">Reference proteome</keyword>
<evidence type="ECO:0000256" key="1">
    <source>
        <dbReference type="SAM" id="SignalP"/>
    </source>
</evidence>
<dbReference type="InterPro" id="IPR005632">
    <property type="entry name" value="Chaperone_Skp"/>
</dbReference>
<keyword evidence="1" id="KW-0732">Signal</keyword>
<dbReference type="AlphaFoldDB" id="A0A5P2G4K3"/>
<evidence type="ECO:0000313" key="2">
    <source>
        <dbReference type="EMBL" id="QES90756.1"/>
    </source>
</evidence>
<feature type="chain" id="PRO_5024377602" evidence="1">
    <location>
        <begin position="24"/>
        <end position="190"/>
    </location>
</feature>